<reference evidence="3 4" key="1">
    <citation type="submission" date="2020-01" db="EMBL/GenBank/DDBJ databases">
        <authorList>
            <person name="Gupta K D."/>
        </authorList>
    </citation>
    <scope>NUCLEOTIDE SEQUENCE [LARGE SCALE GENOMIC DNA]</scope>
</reference>
<keyword evidence="4" id="KW-1185">Reference proteome</keyword>
<evidence type="ECO:0000313" key="4">
    <source>
        <dbReference type="Proteomes" id="UP000467700"/>
    </source>
</evidence>
<name>A0A8S0XSV6_CYCAE</name>
<organism evidence="3 4">
    <name type="scientific">Cyclocybe aegerita</name>
    <name type="common">Black poplar mushroom</name>
    <name type="synonym">Agrocybe aegerita</name>
    <dbReference type="NCBI Taxonomy" id="1973307"/>
    <lineage>
        <taxon>Eukaryota</taxon>
        <taxon>Fungi</taxon>
        <taxon>Dikarya</taxon>
        <taxon>Basidiomycota</taxon>
        <taxon>Agaricomycotina</taxon>
        <taxon>Agaricomycetes</taxon>
        <taxon>Agaricomycetidae</taxon>
        <taxon>Agaricales</taxon>
        <taxon>Agaricineae</taxon>
        <taxon>Bolbitiaceae</taxon>
        <taxon>Cyclocybe</taxon>
    </lineage>
</organism>
<keyword evidence="2" id="KW-0472">Membrane</keyword>
<dbReference type="AlphaFoldDB" id="A0A8S0XSV6"/>
<feature type="region of interest" description="Disordered" evidence="1">
    <location>
        <begin position="1"/>
        <end position="45"/>
    </location>
</feature>
<dbReference type="Proteomes" id="UP000467700">
    <property type="component" value="Unassembled WGS sequence"/>
</dbReference>
<gene>
    <name evidence="3" type="ORF">AAE3_LOCUS12820</name>
</gene>
<keyword evidence="2" id="KW-0812">Transmembrane</keyword>
<evidence type="ECO:0000256" key="2">
    <source>
        <dbReference type="SAM" id="Phobius"/>
    </source>
</evidence>
<feature type="transmembrane region" description="Helical" evidence="2">
    <location>
        <begin position="111"/>
        <end position="133"/>
    </location>
</feature>
<dbReference type="EMBL" id="CACVBS010000091">
    <property type="protein sequence ID" value="CAA7270583.1"/>
    <property type="molecule type" value="Genomic_DNA"/>
</dbReference>
<evidence type="ECO:0000256" key="1">
    <source>
        <dbReference type="SAM" id="MobiDB-lite"/>
    </source>
</evidence>
<proteinExistence type="predicted"/>
<accession>A0A8S0XSV6</accession>
<evidence type="ECO:0000313" key="3">
    <source>
        <dbReference type="EMBL" id="CAA7270583.1"/>
    </source>
</evidence>
<comment type="caution">
    <text evidence="3">The sequence shown here is derived from an EMBL/GenBank/DDBJ whole genome shotgun (WGS) entry which is preliminary data.</text>
</comment>
<protein>
    <submittedName>
        <fullName evidence="3">Uncharacterized protein</fullName>
    </submittedName>
</protein>
<feature type="region of interest" description="Disordered" evidence="1">
    <location>
        <begin position="57"/>
        <end position="93"/>
    </location>
</feature>
<keyword evidence="2" id="KW-1133">Transmembrane helix</keyword>
<feature type="compositionally biased region" description="Polar residues" evidence="1">
    <location>
        <begin position="65"/>
        <end position="93"/>
    </location>
</feature>
<sequence>MEALSEVIGRFEYLQPPVDHEPSIASSEGWVSPPDSDIGDFNGPDLSEVLEQFESLQLPPDPETSIASSEGTMSPPNSDAGDSNDSDPTLAVMQSGQPLAAQVLARLGGHLMVVIDPILQLLYLLGLFFVGLWRGFTSVMGWQGDS</sequence>